<name>A0A6G9H345_9ACTN</name>
<sequence>MRIRATAAIAVVSGAIALTAAVVPAAQASGTAQAAAPWRHLAAQAQAAQPARTAHAATGATPFGSRAAVKAAAQPPALNVTFSKVLVNSGKPVALGIATYAHVPYTYTLVAKNANPAASDFLTGLFLYRGSAADPANELDGWDPAKCQVTSSTSGPDSVVTTETCKGTIDINAGEGDVWNADAGTSWHTGAVAIDLNGQDPEKADPAKVSVAEKDGFAAPALQRISKLTVNASPEPVKKGKTITITGALTRANWETNKYGGYAGQHVKLQFRKKTSSTYTTLKTVTTDAHGNLKTTSKATVDGYWRYSFAGVSTTTAVSAAGDFVDVR</sequence>
<reference evidence="2 3" key="1">
    <citation type="submission" date="2020-03" db="EMBL/GenBank/DDBJ databases">
        <title>A novel species.</title>
        <authorList>
            <person name="Gao J."/>
        </authorList>
    </citation>
    <scope>NUCLEOTIDE SEQUENCE [LARGE SCALE GENOMIC DNA]</scope>
    <source>
        <strain evidence="2 3">QMT-12</strain>
    </source>
</reference>
<proteinExistence type="predicted"/>
<accession>A0A6G9H345</accession>
<dbReference type="KEGG" id="slia:HA039_23945"/>
<feature type="signal peptide" evidence="1">
    <location>
        <begin position="1"/>
        <end position="28"/>
    </location>
</feature>
<keyword evidence="1" id="KW-0732">Signal</keyword>
<evidence type="ECO:0000313" key="2">
    <source>
        <dbReference type="EMBL" id="QIQ04925.1"/>
    </source>
</evidence>
<keyword evidence="3" id="KW-1185">Reference proteome</keyword>
<organism evidence="2 3">
    <name type="scientific">Streptomyces liangshanensis</name>
    <dbReference type="NCBI Taxonomy" id="2717324"/>
    <lineage>
        <taxon>Bacteria</taxon>
        <taxon>Bacillati</taxon>
        <taxon>Actinomycetota</taxon>
        <taxon>Actinomycetes</taxon>
        <taxon>Kitasatosporales</taxon>
        <taxon>Streptomycetaceae</taxon>
        <taxon>Streptomyces</taxon>
    </lineage>
</organism>
<dbReference type="AlphaFoldDB" id="A0A6G9H345"/>
<evidence type="ECO:0000256" key="1">
    <source>
        <dbReference type="SAM" id="SignalP"/>
    </source>
</evidence>
<dbReference type="RefSeq" id="WP_167033276.1">
    <property type="nucleotide sequence ID" value="NZ_CP050177.1"/>
</dbReference>
<feature type="chain" id="PRO_5026073669" description="Calcium-binding protein" evidence="1">
    <location>
        <begin position="29"/>
        <end position="328"/>
    </location>
</feature>
<protein>
    <recommendedName>
        <fullName evidence="4">Calcium-binding protein</fullName>
    </recommendedName>
</protein>
<evidence type="ECO:0008006" key="4">
    <source>
        <dbReference type="Google" id="ProtNLM"/>
    </source>
</evidence>
<dbReference type="Proteomes" id="UP000501179">
    <property type="component" value="Chromosome"/>
</dbReference>
<gene>
    <name evidence="2" type="ORF">HA039_23945</name>
</gene>
<dbReference type="EMBL" id="CP050177">
    <property type="protein sequence ID" value="QIQ04925.1"/>
    <property type="molecule type" value="Genomic_DNA"/>
</dbReference>
<evidence type="ECO:0000313" key="3">
    <source>
        <dbReference type="Proteomes" id="UP000501179"/>
    </source>
</evidence>